<keyword evidence="6" id="KW-0598">Phosphotransferase system</keyword>
<dbReference type="eggNOG" id="COG3444">
    <property type="taxonomic scope" value="Bacteria"/>
</dbReference>
<comment type="subcellular location">
    <subcellularLocation>
        <location evidence="1">Cytoplasm</location>
    </subcellularLocation>
</comment>
<proteinExistence type="predicted"/>
<dbReference type="Proteomes" id="UP000013523">
    <property type="component" value="Chromosome"/>
</dbReference>
<gene>
    <name evidence="9" type="ORF">Clopa_3911</name>
</gene>
<name>R4KGC0_CLOPA</name>
<dbReference type="Pfam" id="PF03830">
    <property type="entry name" value="PTSIIB_sorb"/>
    <property type="match status" value="1"/>
</dbReference>
<keyword evidence="5 9" id="KW-0808">Transferase</keyword>
<dbReference type="EMBL" id="CP003261">
    <property type="protein sequence ID" value="AGK98660.1"/>
    <property type="molecule type" value="Genomic_DNA"/>
</dbReference>
<dbReference type="GO" id="GO:0008982">
    <property type="term" value="F:protein-N(PI)-phosphohistidine-sugar phosphotransferase activity"/>
    <property type="evidence" value="ECO:0007669"/>
    <property type="project" value="InterPro"/>
</dbReference>
<dbReference type="HOGENOM" id="CLU_116175_3_0_9"/>
<sequence length="161" mass="18197">MSIQLARIDQRLIHGLVVTQWASATKATRLMVIDDQVSKDEGMKASMRLSKPTGVSMSIIDTNKAINNFNNHNYDIQRVFIVVKEPETLKKLVDAGVELPKVNVGIMFFSEEKEKISKFVAITEEEKKDLQYIIDKGVPVNLQYVPTDTEQNFADVLNAKK</sequence>
<feature type="domain" description="PTS EIIB type-4" evidence="8">
    <location>
        <begin position="1"/>
        <end position="161"/>
    </location>
</feature>
<evidence type="ECO:0000256" key="2">
    <source>
        <dbReference type="ARBA" id="ARBA00022448"/>
    </source>
</evidence>
<organism evidence="9 10">
    <name type="scientific">Clostridium pasteurianum BC1</name>
    <dbReference type="NCBI Taxonomy" id="86416"/>
    <lineage>
        <taxon>Bacteria</taxon>
        <taxon>Bacillati</taxon>
        <taxon>Bacillota</taxon>
        <taxon>Clostridia</taxon>
        <taxon>Eubacteriales</taxon>
        <taxon>Clostridiaceae</taxon>
        <taxon>Clostridium</taxon>
    </lineage>
</organism>
<dbReference type="STRING" id="86416.Clopa_3911"/>
<dbReference type="GO" id="GO:0005737">
    <property type="term" value="C:cytoplasm"/>
    <property type="evidence" value="ECO:0007669"/>
    <property type="project" value="UniProtKB-SubCell"/>
</dbReference>
<evidence type="ECO:0000256" key="6">
    <source>
        <dbReference type="ARBA" id="ARBA00022683"/>
    </source>
</evidence>
<dbReference type="GO" id="GO:0009401">
    <property type="term" value="P:phosphoenolpyruvate-dependent sugar phosphotransferase system"/>
    <property type="evidence" value="ECO:0007669"/>
    <property type="project" value="UniProtKB-KW"/>
</dbReference>
<accession>R4KGC0</accession>
<dbReference type="PATRIC" id="fig|86416.3.peg.3906"/>
<dbReference type="OrthoDB" id="9788818at2"/>
<evidence type="ECO:0000256" key="4">
    <source>
        <dbReference type="ARBA" id="ARBA00022597"/>
    </source>
</evidence>
<reference evidence="9 10" key="1">
    <citation type="submission" date="2012-01" db="EMBL/GenBank/DDBJ databases">
        <title>Complete sequence of chromosome of Clostridium pasteurianum BC1.</title>
        <authorList>
            <consortium name="US DOE Joint Genome Institute"/>
            <person name="Lucas S."/>
            <person name="Han J."/>
            <person name="Lapidus A."/>
            <person name="Cheng J.-F."/>
            <person name="Goodwin L."/>
            <person name="Pitluck S."/>
            <person name="Peters L."/>
            <person name="Mikhailova N."/>
            <person name="Teshima H."/>
            <person name="Detter J.C."/>
            <person name="Han C."/>
            <person name="Tapia R."/>
            <person name="Land M."/>
            <person name="Hauser L."/>
            <person name="Kyrpides N."/>
            <person name="Ivanova N."/>
            <person name="Pagani I."/>
            <person name="Dunn J."/>
            <person name="Taghavi S."/>
            <person name="Francis A."/>
            <person name="van der Lelie D."/>
            <person name="Woyke T."/>
        </authorList>
    </citation>
    <scope>NUCLEOTIDE SEQUENCE [LARGE SCALE GENOMIC DNA]</scope>
    <source>
        <strain evidence="9 10">BC1</strain>
    </source>
</reference>
<dbReference type="PROSITE" id="PS51101">
    <property type="entry name" value="PTS_EIIB_TYPE_4"/>
    <property type="match status" value="1"/>
</dbReference>
<keyword evidence="7" id="KW-0418">Kinase</keyword>
<protein>
    <submittedName>
        <fullName evidence="9">Phosphotransferase system, mannose/fructose/N-acetylgalactosamine-specific component IIB</fullName>
    </submittedName>
</protein>
<evidence type="ECO:0000313" key="9">
    <source>
        <dbReference type="EMBL" id="AGK98660.1"/>
    </source>
</evidence>
<dbReference type="InterPro" id="IPR004720">
    <property type="entry name" value="PTS_IIB_sorbose-sp"/>
</dbReference>
<dbReference type="SUPFAM" id="SSF52728">
    <property type="entry name" value="PTS IIb component"/>
    <property type="match status" value="1"/>
</dbReference>
<dbReference type="KEGG" id="cpas:Clopa_3911"/>
<dbReference type="Gene3D" id="3.40.35.10">
    <property type="entry name" value="Phosphotransferase system, sorbose subfamily IIB component"/>
    <property type="match status" value="1"/>
</dbReference>
<evidence type="ECO:0000259" key="8">
    <source>
        <dbReference type="PROSITE" id="PS51101"/>
    </source>
</evidence>
<evidence type="ECO:0000313" key="10">
    <source>
        <dbReference type="Proteomes" id="UP000013523"/>
    </source>
</evidence>
<keyword evidence="3" id="KW-0963">Cytoplasm</keyword>
<dbReference type="InterPro" id="IPR036667">
    <property type="entry name" value="PTS_IIB_sorbose-sp_sf"/>
</dbReference>
<evidence type="ECO:0000256" key="5">
    <source>
        <dbReference type="ARBA" id="ARBA00022679"/>
    </source>
</evidence>
<evidence type="ECO:0000256" key="7">
    <source>
        <dbReference type="ARBA" id="ARBA00022777"/>
    </source>
</evidence>
<dbReference type="GO" id="GO:0016301">
    <property type="term" value="F:kinase activity"/>
    <property type="evidence" value="ECO:0007669"/>
    <property type="project" value="UniProtKB-KW"/>
</dbReference>
<dbReference type="AlphaFoldDB" id="R4KGC0"/>
<evidence type="ECO:0000256" key="3">
    <source>
        <dbReference type="ARBA" id="ARBA00022490"/>
    </source>
</evidence>
<evidence type="ECO:0000256" key="1">
    <source>
        <dbReference type="ARBA" id="ARBA00004496"/>
    </source>
</evidence>
<keyword evidence="10" id="KW-1185">Reference proteome</keyword>
<keyword evidence="2" id="KW-0813">Transport</keyword>
<dbReference type="RefSeq" id="WP_015616935.1">
    <property type="nucleotide sequence ID" value="NC_021182.1"/>
</dbReference>
<keyword evidence="4" id="KW-0762">Sugar transport</keyword>